<name>A0A915JDK1_ROMCU</name>
<organism evidence="2 3">
    <name type="scientific">Romanomermis culicivorax</name>
    <name type="common">Nematode worm</name>
    <dbReference type="NCBI Taxonomy" id="13658"/>
    <lineage>
        <taxon>Eukaryota</taxon>
        <taxon>Metazoa</taxon>
        <taxon>Ecdysozoa</taxon>
        <taxon>Nematoda</taxon>
        <taxon>Enoplea</taxon>
        <taxon>Dorylaimia</taxon>
        <taxon>Mermithida</taxon>
        <taxon>Mermithoidea</taxon>
        <taxon>Mermithidae</taxon>
        <taxon>Romanomermis</taxon>
    </lineage>
</organism>
<sequence>CKLTVADGVKCFKVKPLYTTGYGKFTPTVILLEKTYITILIDKKCGKIVVIIVIVVRTCRSICILAVVVVVVVVVVKNCGEFEFTPEKFDFFAKKAYVGKGSLSQLMVQAAPLCNKGVNFCFKIFSTRSFSSSVEQWTNFYVIFGGISLFFNAPPILGNGVVGDGNRGLGGAVGVVKLLFLNGGVGAGVFLAGRDVVAGGGRLLQCRGVC</sequence>
<evidence type="ECO:0000313" key="2">
    <source>
        <dbReference type="Proteomes" id="UP000887565"/>
    </source>
</evidence>
<dbReference type="AlphaFoldDB" id="A0A915JDK1"/>
<reference evidence="3" key="1">
    <citation type="submission" date="2022-11" db="UniProtKB">
        <authorList>
            <consortium name="WormBaseParasite"/>
        </authorList>
    </citation>
    <scope>IDENTIFICATION</scope>
</reference>
<evidence type="ECO:0000256" key="1">
    <source>
        <dbReference type="SAM" id="Phobius"/>
    </source>
</evidence>
<keyword evidence="2" id="KW-1185">Reference proteome</keyword>
<protein>
    <submittedName>
        <fullName evidence="3">Uncharacterized protein</fullName>
    </submittedName>
</protein>
<keyword evidence="1" id="KW-0812">Transmembrane</keyword>
<dbReference type="WBParaSite" id="nRc.2.0.1.t24589-RA">
    <property type="protein sequence ID" value="nRc.2.0.1.t24589-RA"/>
    <property type="gene ID" value="nRc.2.0.1.g24589"/>
</dbReference>
<keyword evidence="1" id="KW-1133">Transmembrane helix</keyword>
<feature type="transmembrane region" description="Helical" evidence="1">
    <location>
        <begin position="48"/>
        <end position="76"/>
    </location>
</feature>
<keyword evidence="1" id="KW-0472">Membrane</keyword>
<proteinExistence type="predicted"/>
<accession>A0A915JDK1</accession>
<evidence type="ECO:0000313" key="3">
    <source>
        <dbReference type="WBParaSite" id="nRc.2.0.1.t24589-RA"/>
    </source>
</evidence>
<dbReference type="Proteomes" id="UP000887565">
    <property type="component" value="Unplaced"/>
</dbReference>